<gene>
    <name evidence="1" type="ORF">D3791_09835</name>
</gene>
<dbReference type="Proteomes" id="UP000502331">
    <property type="component" value="Chromosome"/>
</dbReference>
<evidence type="ECO:0000313" key="2">
    <source>
        <dbReference type="Proteomes" id="UP000502331"/>
    </source>
</evidence>
<dbReference type="InterPro" id="IPR034660">
    <property type="entry name" value="DinB/YfiT-like"/>
</dbReference>
<dbReference type="Pfam" id="PF04978">
    <property type="entry name" value="MST"/>
    <property type="match status" value="1"/>
</dbReference>
<protein>
    <submittedName>
        <fullName evidence="1">DUF664 domain-containing protein</fullName>
    </submittedName>
</protein>
<proteinExistence type="predicted"/>
<organism evidence="1 2">
    <name type="scientific">Glutamicibacter mishrai</name>
    <dbReference type="NCBI Taxonomy" id="1775880"/>
    <lineage>
        <taxon>Bacteria</taxon>
        <taxon>Bacillati</taxon>
        <taxon>Actinomycetota</taxon>
        <taxon>Actinomycetes</taxon>
        <taxon>Micrococcales</taxon>
        <taxon>Micrococcaceae</taxon>
        <taxon>Glutamicibacter</taxon>
    </lineage>
</organism>
<dbReference type="AlphaFoldDB" id="A0A6H0SJT9"/>
<accession>A0A6H0SJT9</accession>
<keyword evidence="2" id="KW-1185">Reference proteome</keyword>
<sequence>MLPTCHATFDKGFSEGARTSLMAVGQGRPLGGFQNGGGNGHTSHYSIHPPNRPLWYLNSHLIPQELDMADFPIWEPPIFASEQEHLFAMLDRLRATFRYKADGLNLEQLKARLPSSELSMGGLLQHLSTVEDEKFSYFIARERPEVLLEFLEQDKNPFIVQDDEDPRALYERYDKAVAKSRLIQQQIIDDGTLDTASGLGFEGQQPSVRRIICDLIEEYGRHTGHSDLIREAIDGRVGEDPPQDFLPMWFKG</sequence>
<name>A0A6H0SJT9_9MICC</name>
<dbReference type="EMBL" id="CP032549">
    <property type="protein sequence ID" value="QIV87396.1"/>
    <property type="molecule type" value="Genomic_DNA"/>
</dbReference>
<dbReference type="InterPro" id="IPR007061">
    <property type="entry name" value="MST-like"/>
</dbReference>
<reference evidence="1 2" key="1">
    <citation type="submission" date="2018-09" db="EMBL/GenBank/DDBJ databases">
        <title>Glutamicibacter mishrai S5-52T (LMG 29155T = KCTC 39846T).</title>
        <authorList>
            <person name="Das S.K."/>
        </authorList>
    </citation>
    <scope>NUCLEOTIDE SEQUENCE [LARGE SCALE GENOMIC DNA]</scope>
    <source>
        <strain evidence="1 2">S5-52</strain>
    </source>
</reference>
<dbReference type="SUPFAM" id="SSF109854">
    <property type="entry name" value="DinB/YfiT-like putative metalloenzymes"/>
    <property type="match status" value="1"/>
</dbReference>
<evidence type="ECO:0000313" key="1">
    <source>
        <dbReference type="EMBL" id="QIV87396.1"/>
    </source>
</evidence>
<dbReference type="Gene3D" id="1.20.120.450">
    <property type="entry name" value="dinb family like domain"/>
    <property type="match status" value="1"/>
</dbReference>